<evidence type="ECO:0000313" key="3">
    <source>
        <dbReference type="Proteomes" id="UP001153269"/>
    </source>
</evidence>
<dbReference type="EMBL" id="CADEAL010000992">
    <property type="protein sequence ID" value="CAB1427738.1"/>
    <property type="molecule type" value="Genomic_DNA"/>
</dbReference>
<gene>
    <name evidence="2" type="ORF">PLEPLA_LOCUS15680</name>
</gene>
<feature type="region of interest" description="Disordered" evidence="1">
    <location>
        <begin position="20"/>
        <end position="56"/>
    </location>
</feature>
<dbReference type="AlphaFoldDB" id="A0A9N7UCW2"/>
<proteinExistence type="predicted"/>
<feature type="region of interest" description="Disordered" evidence="1">
    <location>
        <begin position="86"/>
        <end position="111"/>
    </location>
</feature>
<evidence type="ECO:0000313" key="2">
    <source>
        <dbReference type="EMBL" id="CAB1427738.1"/>
    </source>
</evidence>
<comment type="caution">
    <text evidence="2">The sequence shown here is derived from an EMBL/GenBank/DDBJ whole genome shotgun (WGS) entry which is preliminary data.</text>
</comment>
<reference evidence="2" key="1">
    <citation type="submission" date="2020-03" db="EMBL/GenBank/DDBJ databases">
        <authorList>
            <person name="Weist P."/>
        </authorList>
    </citation>
    <scope>NUCLEOTIDE SEQUENCE</scope>
</reference>
<evidence type="ECO:0000256" key="1">
    <source>
        <dbReference type="SAM" id="MobiDB-lite"/>
    </source>
</evidence>
<name>A0A9N7UCW2_PLEPL</name>
<accession>A0A9N7UCW2</accession>
<dbReference type="Proteomes" id="UP001153269">
    <property type="component" value="Unassembled WGS sequence"/>
</dbReference>
<organism evidence="2 3">
    <name type="scientific">Pleuronectes platessa</name>
    <name type="common">European plaice</name>
    <dbReference type="NCBI Taxonomy" id="8262"/>
    <lineage>
        <taxon>Eukaryota</taxon>
        <taxon>Metazoa</taxon>
        <taxon>Chordata</taxon>
        <taxon>Craniata</taxon>
        <taxon>Vertebrata</taxon>
        <taxon>Euteleostomi</taxon>
        <taxon>Actinopterygii</taxon>
        <taxon>Neopterygii</taxon>
        <taxon>Teleostei</taxon>
        <taxon>Neoteleostei</taxon>
        <taxon>Acanthomorphata</taxon>
        <taxon>Carangaria</taxon>
        <taxon>Pleuronectiformes</taxon>
        <taxon>Pleuronectoidei</taxon>
        <taxon>Pleuronectidae</taxon>
        <taxon>Pleuronectes</taxon>
    </lineage>
</organism>
<keyword evidence="3" id="KW-1185">Reference proteome</keyword>
<protein>
    <submittedName>
        <fullName evidence="2">Uncharacterized protein</fullName>
    </submittedName>
</protein>
<feature type="compositionally biased region" description="Polar residues" evidence="1">
    <location>
        <begin position="38"/>
        <end position="56"/>
    </location>
</feature>
<sequence length="111" mass="11686">MGTSTTHHLQYGAFASVSYSQNNKAKTKAGQEARRKNNGPQGENATCSLESRQQASSIGMEMPVEQLVGPLTEASSPSLLMADLTQASCSPSPQPGVSWAWQGGSANAHQH</sequence>